<protein>
    <submittedName>
        <fullName evidence="2">Zinc-binding dehydrogenase</fullName>
    </submittedName>
</protein>
<evidence type="ECO:0000259" key="1">
    <source>
        <dbReference type="SMART" id="SM00829"/>
    </source>
</evidence>
<accession>A0A6N7QXT6</accession>
<dbReference type="PANTHER" id="PTHR45033">
    <property type="match status" value="1"/>
</dbReference>
<dbReference type="InterPro" id="IPR020843">
    <property type="entry name" value="ER"/>
</dbReference>
<dbReference type="AlphaFoldDB" id="A0A6N7QXT6"/>
<dbReference type="RefSeq" id="WP_153834394.1">
    <property type="nucleotide sequence ID" value="NZ_JBHUMW010000025.1"/>
</dbReference>
<dbReference type="EMBL" id="WJEE01000006">
    <property type="protein sequence ID" value="MRI65570.1"/>
    <property type="molecule type" value="Genomic_DNA"/>
</dbReference>
<dbReference type="InterPro" id="IPR013149">
    <property type="entry name" value="ADH-like_C"/>
</dbReference>
<feature type="domain" description="Enoyl reductase (ER)" evidence="1">
    <location>
        <begin position="9"/>
        <end position="323"/>
    </location>
</feature>
<dbReference type="SMART" id="SM00829">
    <property type="entry name" value="PKS_ER"/>
    <property type="match status" value="1"/>
</dbReference>
<dbReference type="Proteomes" id="UP000435187">
    <property type="component" value="Unassembled WGS sequence"/>
</dbReference>
<dbReference type="InterPro" id="IPR052711">
    <property type="entry name" value="Zinc_ADH-like"/>
</dbReference>
<proteinExistence type="predicted"/>
<dbReference type="Pfam" id="PF08240">
    <property type="entry name" value="ADH_N"/>
    <property type="match status" value="1"/>
</dbReference>
<dbReference type="InterPro" id="IPR036291">
    <property type="entry name" value="NAD(P)-bd_dom_sf"/>
</dbReference>
<gene>
    <name evidence="2" type="ORF">GH885_04305</name>
</gene>
<dbReference type="SUPFAM" id="SSF50129">
    <property type="entry name" value="GroES-like"/>
    <property type="match status" value="1"/>
</dbReference>
<dbReference type="GO" id="GO:0016491">
    <property type="term" value="F:oxidoreductase activity"/>
    <property type="evidence" value="ECO:0007669"/>
    <property type="project" value="InterPro"/>
</dbReference>
<evidence type="ECO:0000313" key="3">
    <source>
        <dbReference type="Proteomes" id="UP000435187"/>
    </source>
</evidence>
<comment type="caution">
    <text evidence="2">The sequence shown here is derived from an EMBL/GenBank/DDBJ whole genome shotgun (WGS) entry which is preliminary data.</text>
</comment>
<dbReference type="PANTHER" id="PTHR45033:SF3">
    <property type="entry name" value="DEHYDROGENASE, PUTATIVE (AFU_ORTHOLOGUE AFUA_2G13270)-RELATED"/>
    <property type="match status" value="1"/>
</dbReference>
<dbReference type="Gene3D" id="3.40.50.720">
    <property type="entry name" value="NAD(P)-binding Rossmann-like Domain"/>
    <property type="match status" value="1"/>
</dbReference>
<name>A0A6N7QXT6_9BACI</name>
<sequence>MKAYVVQNGTYQLVNMPELEPKAGQVLVRLKSAGLNHRDLKIKDRVGNKPEPYILGSDGAGVIEKAGEGSSRFKMGEEVIINPGLNWYNNSEAPPKDFEIVGVPYNGTFAEKILIEEDFVERVPTHLNWEEAGTFALSALTGYRALFTQGQIKEGETLFIPGVGGGVTSFIIQMAKAAGARVITSSRDYDKLKQAEQLGFDRGILTDEDWKTVLADEQIDIVIESIGGATFNKSLEVLKKGGRIVTFGSSTNDEITFNLRSFFYGQYKLIGSTMGSREELRELIDFIEKHHIKPLLDKGYPLADIDKAFTHLESQKQLGKIYIYM</sequence>
<dbReference type="SUPFAM" id="SSF51735">
    <property type="entry name" value="NAD(P)-binding Rossmann-fold domains"/>
    <property type="match status" value="1"/>
</dbReference>
<dbReference type="Gene3D" id="3.90.180.10">
    <property type="entry name" value="Medium-chain alcohol dehydrogenases, catalytic domain"/>
    <property type="match status" value="1"/>
</dbReference>
<reference evidence="2 3" key="1">
    <citation type="submission" date="2019-10" db="EMBL/GenBank/DDBJ databases">
        <title>Gracilibacillus salitolerans sp. nov., a moderate halophile isolated from a saline soil in northwest China.</title>
        <authorList>
            <person name="Gan L."/>
        </authorList>
    </citation>
    <scope>NUCLEOTIDE SEQUENCE [LARGE SCALE GENOMIC DNA]</scope>
    <source>
        <strain evidence="2 3">TP2-8</strain>
    </source>
</reference>
<dbReference type="Pfam" id="PF00107">
    <property type="entry name" value="ADH_zinc_N"/>
    <property type="match status" value="1"/>
</dbReference>
<dbReference type="InterPro" id="IPR013154">
    <property type="entry name" value="ADH-like_N"/>
</dbReference>
<dbReference type="InterPro" id="IPR011032">
    <property type="entry name" value="GroES-like_sf"/>
</dbReference>
<keyword evidence="3" id="KW-1185">Reference proteome</keyword>
<evidence type="ECO:0000313" key="2">
    <source>
        <dbReference type="EMBL" id="MRI65570.1"/>
    </source>
</evidence>
<organism evidence="2 3">
    <name type="scientific">Gracilibacillus thailandensis</name>
    <dbReference type="NCBI Taxonomy" id="563735"/>
    <lineage>
        <taxon>Bacteria</taxon>
        <taxon>Bacillati</taxon>
        <taxon>Bacillota</taxon>
        <taxon>Bacilli</taxon>
        <taxon>Bacillales</taxon>
        <taxon>Bacillaceae</taxon>
        <taxon>Gracilibacillus</taxon>
    </lineage>
</organism>